<dbReference type="Proteomes" id="UP000501451">
    <property type="component" value="Chromosome"/>
</dbReference>
<gene>
    <name evidence="4" type="ORF">G7057_08140</name>
</gene>
<feature type="domain" description="Glycoside hydrolase family 38 N-terminal" evidence="1">
    <location>
        <begin position="228"/>
        <end position="497"/>
    </location>
</feature>
<dbReference type="Pfam" id="PF01074">
    <property type="entry name" value="Glyco_hydro_38N"/>
    <property type="match status" value="1"/>
</dbReference>
<sequence>MDLDYIQMLLEFLKQKKFQPIKRLEHYQVEKVGYYDWHRAIEGQDTDLRHGIGGIDTHYQVGFTIDTDGLYQVGRPLCLTVTTADEDMWDTSNPQFIVSVNGHVIRALDMNHNYVLLPEETQHMEVSLNVYTNTPKEDVFIEADLSYRNDAIYHLYYQVKALLEATLVSERERQFSFKVQGILNRVIETVDLTTQDLDILTQQAQTALDLLEEWYQTLDQDEDAVIEYVVGHTHIDISWFWTLKQTREKVVRSFSNAVYLMDRYPEMTFMSSSPLLYRMLEEEEPGLFERVRAFVQDGRWETEGSMFVESDSNLPNGESLIRQIMFGKKYFKQTFNKDNNVLWLPDCFGFSASLPQIMKKSGIDYFFTSKMEWNDSNRIPNDTFYWKGIDGSEVLAHLLTTSDYSEDSSVGTTYNGRLNASQTKGTWTRYKNKKLTNKVIQLYGFGDGGGGPTEEMLEYSEVFKHGVPNMPIVQHSTPLEFFKDIAHDLEDKHVPRWSGELYLETHRGVLTTDGRLKKLNRETATLSQWSNDSHTLENDHYIVSFNTKGELSRLYAKTLQRDMVAEGATMNQMVLYPDLPKEFDAWNIDAHSLNHPKVVETAAHIKLVKNTPFRTVVEVIRDINQSQMTQRIIFYKHSTRIDFETEVDWHEKHLLLKAKFPTPIHVGKATYDIQFGNYERPTHLNTSWDQARFEVCAQKWADLSEQSFGLSLLNNGKYGHAIQEETLYLSLLRGSQYPAPDVDKGRHPFTYSLYPHQGTFRESDVYKEAYDLNYPAIIQAVADKENVEESLVTIDSDNIICETVKRAETQPESIVFRFYESEGKSTAASIELKIAYKSWQDTNLLEEVLSDIQLNPIHLSFKPYEIKTILVAL</sequence>
<dbReference type="SUPFAM" id="SSF74650">
    <property type="entry name" value="Galactose mutarotase-like"/>
    <property type="match status" value="1"/>
</dbReference>
<dbReference type="InterPro" id="IPR011330">
    <property type="entry name" value="Glyco_hydro/deAcase_b/a-brl"/>
</dbReference>
<evidence type="ECO:0000259" key="1">
    <source>
        <dbReference type="Pfam" id="PF01074"/>
    </source>
</evidence>
<keyword evidence="5" id="KW-1185">Reference proteome</keyword>
<dbReference type="GO" id="GO:0006013">
    <property type="term" value="P:mannose metabolic process"/>
    <property type="evidence" value="ECO:0007669"/>
    <property type="project" value="InterPro"/>
</dbReference>
<dbReference type="PANTHER" id="PTHR46017:SF1">
    <property type="entry name" value="ALPHA-MANNOSIDASE 2C1"/>
    <property type="match status" value="1"/>
</dbReference>
<dbReference type="InterPro" id="IPR000602">
    <property type="entry name" value="Glyco_hydro_38_N"/>
</dbReference>
<dbReference type="Gene3D" id="2.70.98.30">
    <property type="entry name" value="Golgi alpha-mannosidase II, domain 4"/>
    <property type="match status" value="1"/>
</dbReference>
<dbReference type="FunFam" id="3.20.110.10:FF:000002">
    <property type="entry name" value="alpha-mannosidase 2C1 isoform X1"/>
    <property type="match status" value="1"/>
</dbReference>
<dbReference type="KEGG" id="jar:G7057_08140"/>
<name>A0A6G7KAX0_9LACT</name>
<dbReference type="EMBL" id="CP049740">
    <property type="protein sequence ID" value="QII82406.1"/>
    <property type="molecule type" value="Genomic_DNA"/>
</dbReference>
<evidence type="ECO:0000259" key="2">
    <source>
        <dbReference type="Pfam" id="PF07748"/>
    </source>
</evidence>
<dbReference type="AlphaFoldDB" id="A0A6G7KAX0"/>
<dbReference type="InterPro" id="IPR041147">
    <property type="entry name" value="GH38_C"/>
</dbReference>
<dbReference type="Pfam" id="PF17677">
    <property type="entry name" value="Glyco_hydro38C2"/>
    <property type="match status" value="1"/>
</dbReference>
<organism evidence="4 5">
    <name type="scientific">Jeotgalibaca arthritidis</name>
    <dbReference type="NCBI Taxonomy" id="1868794"/>
    <lineage>
        <taxon>Bacteria</taxon>
        <taxon>Bacillati</taxon>
        <taxon>Bacillota</taxon>
        <taxon>Bacilli</taxon>
        <taxon>Lactobacillales</taxon>
        <taxon>Carnobacteriaceae</taxon>
        <taxon>Jeotgalibaca</taxon>
    </lineage>
</organism>
<dbReference type="RefSeq" id="WP_166162662.1">
    <property type="nucleotide sequence ID" value="NZ_CP049740.1"/>
</dbReference>
<dbReference type="InterPro" id="IPR027291">
    <property type="entry name" value="Glyco_hydro_38_N_sf"/>
</dbReference>
<protein>
    <submittedName>
        <fullName evidence="4">Alpha-mannosidase</fullName>
    </submittedName>
</protein>
<evidence type="ECO:0000313" key="5">
    <source>
        <dbReference type="Proteomes" id="UP000501451"/>
    </source>
</evidence>
<dbReference type="FunFam" id="2.70.98.30:FF:000001">
    <property type="entry name" value="alpha-mannosidase 2C1 isoform X2"/>
    <property type="match status" value="1"/>
</dbReference>
<dbReference type="Gene3D" id="3.20.110.10">
    <property type="entry name" value="Glycoside hydrolase 38, N terminal domain"/>
    <property type="match status" value="1"/>
</dbReference>
<dbReference type="GO" id="GO:0030246">
    <property type="term" value="F:carbohydrate binding"/>
    <property type="evidence" value="ECO:0007669"/>
    <property type="project" value="InterPro"/>
</dbReference>
<evidence type="ECO:0000313" key="4">
    <source>
        <dbReference type="EMBL" id="QII82406.1"/>
    </source>
</evidence>
<dbReference type="Gene3D" id="2.60.40.2220">
    <property type="match status" value="1"/>
</dbReference>
<dbReference type="SUPFAM" id="SSF88713">
    <property type="entry name" value="Glycoside hydrolase/deacetylase"/>
    <property type="match status" value="1"/>
</dbReference>
<evidence type="ECO:0000259" key="3">
    <source>
        <dbReference type="Pfam" id="PF17677"/>
    </source>
</evidence>
<dbReference type="GO" id="GO:0004559">
    <property type="term" value="F:alpha-mannosidase activity"/>
    <property type="evidence" value="ECO:0007669"/>
    <property type="project" value="InterPro"/>
</dbReference>
<dbReference type="CDD" id="cd10789">
    <property type="entry name" value="GH38N_AMII_ER_cytosolic"/>
    <property type="match status" value="1"/>
</dbReference>
<reference evidence="4 5" key="1">
    <citation type="journal article" date="2017" name="Int. J. Syst. Evol. Microbiol.">
        <title>Jeotgalibaca porci sp. nov. and Jeotgalibaca arthritidis sp. nov., isolated from pigs, and emended description of the genus Jeotgalibaca.</title>
        <authorList>
            <person name="Zamora L."/>
            <person name="Perez-Sancho M."/>
            <person name="Dominguez L."/>
            <person name="Fernandez-Garayzabal J.F."/>
            <person name="Vela A.I."/>
        </authorList>
    </citation>
    <scope>NUCLEOTIDE SEQUENCE [LARGE SCALE GENOMIC DNA]</scope>
    <source>
        <strain evidence="4 5">CECT 9157</strain>
    </source>
</reference>
<accession>A0A6G7KAX0</accession>
<proteinExistence type="predicted"/>
<dbReference type="Pfam" id="PF07748">
    <property type="entry name" value="Glyco_hydro_38C"/>
    <property type="match status" value="1"/>
</dbReference>
<dbReference type="PANTHER" id="PTHR46017">
    <property type="entry name" value="ALPHA-MANNOSIDASE 2C1"/>
    <property type="match status" value="1"/>
</dbReference>
<feature type="domain" description="Glycosyl hydrolases family 38 C-terminal" evidence="3">
    <location>
        <begin position="798"/>
        <end position="869"/>
    </location>
</feature>
<feature type="domain" description="Glycosyl hydrolase family 38 C-terminal" evidence="2">
    <location>
        <begin position="536"/>
        <end position="740"/>
    </location>
</feature>
<dbReference type="GO" id="GO:0009313">
    <property type="term" value="P:oligosaccharide catabolic process"/>
    <property type="evidence" value="ECO:0007669"/>
    <property type="project" value="TreeGrafter"/>
</dbReference>
<dbReference type="InterPro" id="IPR011013">
    <property type="entry name" value="Gal_mutarotase_sf_dom"/>
</dbReference>
<dbReference type="InterPro" id="IPR011682">
    <property type="entry name" value="Glyco_hydro_38_C"/>
</dbReference>